<proteinExistence type="predicted"/>
<dbReference type="Gene3D" id="3.50.50.60">
    <property type="entry name" value="FAD/NAD(P)-binding domain"/>
    <property type="match status" value="1"/>
</dbReference>
<accession>A0ABP9F007</accession>
<dbReference type="InterPro" id="IPR006076">
    <property type="entry name" value="FAD-dep_OxRdtase"/>
</dbReference>
<dbReference type="PANTHER" id="PTHR13847:SF287">
    <property type="entry name" value="FAD-DEPENDENT OXIDOREDUCTASE DOMAIN-CONTAINING PROTEIN 1"/>
    <property type="match status" value="1"/>
</dbReference>
<dbReference type="SUPFAM" id="SSF51905">
    <property type="entry name" value="FAD/NAD(P)-binding domain"/>
    <property type="match status" value="1"/>
</dbReference>
<organism evidence="3 4">
    <name type="scientific">Actinomycetospora straminea</name>
    <dbReference type="NCBI Taxonomy" id="663607"/>
    <lineage>
        <taxon>Bacteria</taxon>
        <taxon>Bacillati</taxon>
        <taxon>Actinomycetota</taxon>
        <taxon>Actinomycetes</taxon>
        <taxon>Pseudonocardiales</taxon>
        <taxon>Pseudonocardiaceae</taxon>
        <taxon>Actinomycetospora</taxon>
    </lineage>
</organism>
<sequence length="378" mass="39832">MEVVVVGGGIAGMSVAAELARDASVLLVEGETELARHTTGRSAASYIPGHGAPPARALIAASKDRFAALADEAGHPFLRPRPVLHVAHDEAEERTLRAELLVLDAVDELTPDEAVARWPALRRDVLRAAGVVEDAQDADPLGLHQHYRRLLRARGGEIRTGTPVTALRRDGSGWRVTLRDDHLVTATVVLAAGAWTDTLLALAGITPVGLRPLRRTIAVVRIPDGAPVRRDDPFVVSVGEHWYAKPEGEHLLVSPSEETPAEPGDPRPDELDVARALETVNAVTTLGLRSVATSWTGLRTFAPDRDLVVGDRPDHPGLHLYAGQGGSGIETAPAAAALAAAVIRGESPPADVLDALAAHGTGLDAVRATRFGTPADAR</sequence>
<comment type="caution">
    <text evidence="3">The sequence shown here is derived from an EMBL/GenBank/DDBJ whole genome shotgun (WGS) entry which is preliminary data.</text>
</comment>
<reference evidence="4" key="1">
    <citation type="journal article" date="2019" name="Int. J. Syst. Evol. Microbiol.">
        <title>The Global Catalogue of Microorganisms (GCM) 10K type strain sequencing project: providing services to taxonomists for standard genome sequencing and annotation.</title>
        <authorList>
            <consortium name="The Broad Institute Genomics Platform"/>
            <consortium name="The Broad Institute Genome Sequencing Center for Infectious Disease"/>
            <person name="Wu L."/>
            <person name="Ma J."/>
        </authorList>
    </citation>
    <scope>NUCLEOTIDE SEQUENCE [LARGE SCALE GENOMIC DNA]</scope>
    <source>
        <strain evidence="4">JCM 17983</strain>
    </source>
</reference>
<dbReference type="RefSeq" id="WP_274231436.1">
    <property type="nucleotide sequence ID" value="NZ_BAABHQ010000020.1"/>
</dbReference>
<gene>
    <name evidence="3" type="ORF">GCM10023203_51120</name>
</gene>
<name>A0ABP9F007_9PSEU</name>
<evidence type="ECO:0000259" key="2">
    <source>
        <dbReference type="Pfam" id="PF01266"/>
    </source>
</evidence>
<dbReference type="Proteomes" id="UP001500457">
    <property type="component" value="Unassembled WGS sequence"/>
</dbReference>
<dbReference type="EMBL" id="BAABHQ010000020">
    <property type="protein sequence ID" value="GAA4891300.1"/>
    <property type="molecule type" value="Genomic_DNA"/>
</dbReference>
<dbReference type="InterPro" id="IPR036188">
    <property type="entry name" value="FAD/NAD-bd_sf"/>
</dbReference>
<keyword evidence="1" id="KW-0560">Oxidoreductase</keyword>
<evidence type="ECO:0000256" key="1">
    <source>
        <dbReference type="ARBA" id="ARBA00023002"/>
    </source>
</evidence>
<keyword evidence="4" id="KW-1185">Reference proteome</keyword>
<evidence type="ECO:0000313" key="4">
    <source>
        <dbReference type="Proteomes" id="UP001500457"/>
    </source>
</evidence>
<feature type="domain" description="FAD dependent oxidoreductase" evidence="2">
    <location>
        <begin position="3"/>
        <end position="341"/>
    </location>
</feature>
<dbReference type="Pfam" id="PF01266">
    <property type="entry name" value="DAO"/>
    <property type="match status" value="1"/>
</dbReference>
<protein>
    <submittedName>
        <fullName evidence="3">FAD-dependent oxidoreductase</fullName>
    </submittedName>
</protein>
<dbReference type="PANTHER" id="PTHR13847">
    <property type="entry name" value="SARCOSINE DEHYDROGENASE-RELATED"/>
    <property type="match status" value="1"/>
</dbReference>
<evidence type="ECO:0000313" key="3">
    <source>
        <dbReference type="EMBL" id="GAA4891300.1"/>
    </source>
</evidence>
<dbReference type="Gene3D" id="3.30.9.10">
    <property type="entry name" value="D-Amino Acid Oxidase, subunit A, domain 2"/>
    <property type="match status" value="1"/>
</dbReference>